<gene>
    <name evidence="2" type="ORF">BV898_17577</name>
</gene>
<accession>A0A9X6NFB9</accession>
<dbReference type="InterPro" id="IPR013762">
    <property type="entry name" value="Integrase-like_cat_sf"/>
</dbReference>
<keyword evidence="1" id="KW-0233">DNA recombination</keyword>
<dbReference type="GO" id="GO:0006310">
    <property type="term" value="P:DNA recombination"/>
    <property type="evidence" value="ECO:0007669"/>
    <property type="project" value="UniProtKB-KW"/>
</dbReference>
<comment type="caution">
    <text evidence="2">The sequence shown here is derived from an EMBL/GenBank/DDBJ whole genome shotgun (WGS) entry which is preliminary data.</text>
</comment>
<dbReference type="OrthoDB" id="5950702at2759"/>
<keyword evidence="3" id="KW-1185">Reference proteome</keyword>
<proteinExistence type="predicted"/>
<dbReference type="EMBL" id="MTYJ01000305">
    <property type="protein sequence ID" value="OWA53142.1"/>
    <property type="molecule type" value="Genomic_DNA"/>
</dbReference>
<reference evidence="3" key="1">
    <citation type="submission" date="2017-01" db="EMBL/GenBank/DDBJ databases">
        <title>Comparative genomics of anhydrobiosis in the tardigrade Hypsibius dujardini.</title>
        <authorList>
            <person name="Yoshida Y."/>
            <person name="Koutsovoulos G."/>
            <person name="Laetsch D."/>
            <person name="Stevens L."/>
            <person name="Kumar S."/>
            <person name="Horikawa D."/>
            <person name="Ishino K."/>
            <person name="Komine S."/>
            <person name="Tomita M."/>
            <person name="Blaxter M."/>
            <person name="Arakawa K."/>
        </authorList>
    </citation>
    <scope>NUCLEOTIDE SEQUENCE [LARGE SCALE GENOMIC DNA]</scope>
    <source>
        <strain evidence="3">Z151</strain>
    </source>
</reference>
<dbReference type="AlphaFoldDB" id="A0A9X6NFB9"/>
<evidence type="ECO:0000313" key="2">
    <source>
        <dbReference type="EMBL" id="OWA53142.1"/>
    </source>
</evidence>
<dbReference type="GO" id="GO:0003677">
    <property type="term" value="F:DNA binding"/>
    <property type="evidence" value="ECO:0007669"/>
    <property type="project" value="InterPro"/>
</dbReference>
<name>A0A9X6NFB9_HYPEX</name>
<sequence>MAGGEARAMEPGPTCAARMGDVSVSIPLIFFTVSDLTDSHFISVTIPIAPSHLGSEFTTVSAFSLLDSKHTILLRNVFSLQDQSVTLHLRHFKTDKHGYDCDLFLNVRKRALNAFLRHVLERDRHSLHNFRIGAATFAAANDIAEKIIQNAGGWKSSTYGGCI</sequence>
<evidence type="ECO:0000313" key="3">
    <source>
        <dbReference type="Proteomes" id="UP000192578"/>
    </source>
</evidence>
<dbReference type="InterPro" id="IPR011010">
    <property type="entry name" value="DNA_brk_join_enz"/>
</dbReference>
<dbReference type="GO" id="GO:0015074">
    <property type="term" value="P:DNA integration"/>
    <property type="evidence" value="ECO:0007669"/>
    <property type="project" value="InterPro"/>
</dbReference>
<evidence type="ECO:0000256" key="1">
    <source>
        <dbReference type="ARBA" id="ARBA00023172"/>
    </source>
</evidence>
<organism evidence="2 3">
    <name type="scientific">Hypsibius exemplaris</name>
    <name type="common">Freshwater tardigrade</name>
    <dbReference type="NCBI Taxonomy" id="2072580"/>
    <lineage>
        <taxon>Eukaryota</taxon>
        <taxon>Metazoa</taxon>
        <taxon>Ecdysozoa</taxon>
        <taxon>Tardigrada</taxon>
        <taxon>Eutardigrada</taxon>
        <taxon>Parachela</taxon>
        <taxon>Hypsibioidea</taxon>
        <taxon>Hypsibiidae</taxon>
        <taxon>Hypsibius</taxon>
    </lineage>
</organism>
<dbReference type="Gene3D" id="1.10.443.10">
    <property type="entry name" value="Intergrase catalytic core"/>
    <property type="match status" value="1"/>
</dbReference>
<dbReference type="SUPFAM" id="SSF56349">
    <property type="entry name" value="DNA breaking-rejoining enzymes"/>
    <property type="match status" value="1"/>
</dbReference>
<protein>
    <submittedName>
        <fullName evidence="2">Uncharacterized protein</fullName>
    </submittedName>
</protein>
<dbReference type="Proteomes" id="UP000192578">
    <property type="component" value="Unassembled WGS sequence"/>
</dbReference>